<evidence type="ECO:0000313" key="3">
    <source>
        <dbReference type="Proteomes" id="UP001341840"/>
    </source>
</evidence>
<comment type="caution">
    <text evidence="2">The sequence shown here is derived from an EMBL/GenBank/DDBJ whole genome shotgun (WGS) entry which is preliminary data.</text>
</comment>
<sequence>MENLRYPPVQPYFQQEQPANAANMPQGYGWGQLQEDMANLNKNQTEFYDNILAQQAAYGFRLYDLETRQKDMWVEQQQFHQDEEPEKIHRELMNHRKNFSTHMGKVHTAQEENKAKLHQINQVMLSHSLDSQAGNMYTQFGLQQAFPSLVPITPSKTPGAIRNNFREGRPLFEGMLRPWPPEGSTSAAGRQEPPAVDVPRDQNADSDND</sequence>
<dbReference type="EMBL" id="JASCZI010061415">
    <property type="protein sequence ID" value="MED6138649.1"/>
    <property type="molecule type" value="Genomic_DNA"/>
</dbReference>
<reference evidence="2 3" key="1">
    <citation type="journal article" date="2023" name="Plants (Basel)">
        <title>Bridging the Gap: Combining Genomics and Transcriptomics Approaches to Understand Stylosanthes scabra, an Orphan Legume from the Brazilian Caatinga.</title>
        <authorList>
            <person name="Ferreira-Neto J.R.C."/>
            <person name="da Silva M.D."/>
            <person name="Binneck E."/>
            <person name="de Melo N.F."/>
            <person name="da Silva R.H."/>
            <person name="de Melo A.L.T.M."/>
            <person name="Pandolfi V."/>
            <person name="Bustamante F.O."/>
            <person name="Brasileiro-Vidal A.C."/>
            <person name="Benko-Iseppon A.M."/>
        </authorList>
    </citation>
    <scope>NUCLEOTIDE SEQUENCE [LARGE SCALE GENOMIC DNA]</scope>
    <source>
        <tissue evidence="2">Leaves</tissue>
    </source>
</reference>
<organism evidence="2 3">
    <name type="scientific">Stylosanthes scabra</name>
    <dbReference type="NCBI Taxonomy" id="79078"/>
    <lineage>
        <taxon>Eukaryota</taxon>
        <taxon>Viridiplantae</taxon>
        <taxon>Streptophyta</taxon>
        <taxon>Embryophyta</taxon>
        <taxon>Tracheophyta</taxon>
        <taxon>Spermatophyta</taxon>
        <taxon>Magnoliopsida</taxon>
        <taxon>eudicotyledons</taxon>
        <taxon>Gunneridae</taxon>
        <taxon>Pentapetalae</taxon>
        <taxon>rosids</taxon>
        <taxon>fabids</taxon>
        <taxon>Fabales</taxon>
        <taxon>Fabaceae</taxon>
        <taxon>Papilionoideae</taxon>
        <taxon>50 kb inversion clade</taxon>
        <taxon>dalbergioids sensu lato</taxon>
        <taxon>Dalbergieae</taxon>
        <taxon>Pterocarpus clade</taxon>
        <taxon>Stylosanthes</taxon>
    </lineage>
</organism>
<protein>
    <submittedName>
        <fullName evidence="2">Uncharacterized protein</fullName>
    </submittedName>
</protein>
<evidence type="ECO:0000256" key="1">
    <source>
        <dbReference type="SAM" id="MobiDB-lite"/>
    </source>
</evidence>
<dbReference type="Proteomes" id="UP001341840">
    <property type="component" value="Unassembled WGS sequence"/>
</dbReference>
<proteinExistence type="predicted"/>
<evidence type="ECO:0000313" key="2">
    <source>
        <dbReference type="EMBL" id="MED6138649.1"/>
    </source>
</evidence>
<accession>A0ABU6SR70</accession>
<feature type="region of interest" description="Disordered" evidence="1">
    <location>
        <begin position="174"/>
        <end position="209"/>
    </location>
</feature>
<name>A0ABU6SR70_9FABA</name>
<keyword evidence="3" id="KW-1185">Reference proteome</keyword>
<gene>
    <name evidence="2" type="ORF">PIB30_076403</name>
</gene>